<evidence type="ECO:0000313" key="3">
    <source>
        <dbReference type="Proteomes" id="UP000281547"/>
    </source>
</evidence>
<keyword evidence="3" id="KW-1185">Reference proteome</keyword>
<dbReference type="InterPro" id="IPR000182">
    <property type="entry name" value="GNAT_dom"/>
</dbReference>
<dbReference type="GO" id="GO:0016747">
    <property type="term" value="F:acyltransferase activity, transferring groups other than amino-acyl groups"/>
    <property type="evidence" value="ECO:0007669"/>
    <property type="project" value="InterPro"/>
</dbReference>
<dbReference type="Proteomes" id="UP000281547">
    <property type="component" value="Unassembled WGS sequence"/>
</dbReference>
<dbReference type="SUPFAM" id="SSF55729">
    <property type="entry name" value="Acyl-CoA N-acyltransferases (Nat)"/>
    <property type="match status" value="1"/>
</dbReference>
<dbReference type="InterPro" id="IPR051531">
    <property type="entry name" value="N-acetyltransferase"/>
</dbReference>
<dbReference type="PANTHER" id="PTHR43792">
    <property type="entry name" value="GNAT FAMILY, PUTATIVE (AFU_ORTHOLOGUE AFUA_3G00765)-RELATED-RELATED"/>
    <property type="match status" value="1"/>
</dbReference>
<proteinExistence type="predicted"/>
<evidence type="ECO:0000313" key="2">
    <source>
        <dbReference type="EMBL" id="RUT30004.1"/>
    </source>
</evidence>
<gene>
    <name evidence="2" type="ORF">EMQ25_11765</name>
</gene>
<evidence type="ECO:0000259" key="1">
    <source>
        <dbReference type="PROSITE" id="PS51186"/>
    </source>
</evidence>
<reference evidence="2 3" key="1">
    <citation type="journal article" date="2016" name="Int. J. Syst. Evol. Microbiol.">
        <title>Arsenicitalea aurantiaca gen. nov., sp. nov., a new member of the family Hyphomicrobiaceae, isolated from high-arsenic sediment.</title>
        <authorList>
            <person name="Mu Y."/>
            <person name="Zhou L."/>
            <person name="Zeng X.C."/>
            <person name="Liu L."/>
            <person name="Pan Y."/>
            <person name="Chen X."/>
            <person name="Wang J."/>
            <person name="Li S."/>
            <person name="Li W.J."/>
            <person name="Wang Y."/>
        </authorList>
    </citation>
    <scope>NUCLEOTIDE SEQUENCE [LARGE SCALE GENOMIC DNA]</scope>
    <source>
        <strain evidence="2 3">42-50</strain>
    </source>
</reference>
<accession>A0A433X7F8</accession>
<protein>
    <submittedName>
        <fullName evidence="2">N-acetyltransferase</fullName>
    </submittedName>
</protein>
<organism evidence="2 3">
    <name type="scientific">Arsenicitalea aurantiaca</name>
    <dbReference type="NCBI Taxonomy" id="1783274"/>
    <lineage>
        <taxon>Bacteria</taxon>
        <taxon>Pseudomonadati</taxon>
        <taxon>Pseudomonadota</taxon>
        <taxon>Alphaproteobacteria</taxon>
        <taxon>Hyphomicrobiales</taxon>
        <taxon>Devosiaceae</taxon>
        <taxon>Arsenicitalea</taxon>
    </lineage>
</organism>
<keyword evidence="2" id="KW-0808">Transferase</keyword>
<dbReference type="AlphaFoldDB" id="A0A433X7F8"/>
<dbReference type="Gene3D" id="3.40.630.30">
    <property type="match status" value="1"/>
</dbReference>
<dbReference type="OrthoDB" id="9804153at2"/>
<dbReference type="Pfam" id="PF13302">
    <property type="entry name" value="Acetyltransf_3"/>
    <property type="match status" value="1"/>
</dbReference>
<comment type="caution">
    <text evidence="2">The sequence shown here is derived from an EMBL/GenBank/DDBJ whole genome shotgun (WGS) entry which is preliminary data.</text>
</comment>
<name>A0A433X7F8_9HYPH</name>
<dbReference type="EMBL" id="RZNJ01000004">
    <property type="protein sequence ID" value="RUT30004.1"/>
    <property type="molecule type" value="Genomic_DNA"/>
</dbReference>
<dbReference type="PROSITE" id="PS51186">
    <property type="entry name" value="GNAT"/>
    <property type="match status" value="1"/>
</dbReference>
<sequence length="178" mass="19330">MSLAHAAALPTTIGCTRLVLRPPVRGDIADLVAHADNPRLAAVLARLPSPYTRADAIGFVEIVARDPREQVYALARRLDDRLIGVASLSFSAEGPPELGYWLGETFWRQGYMSEALRAVLGAAESVSIARIAARVLAENEASLRLLEGLGFVVISRAVGSCGPHKDRMIVRLERERHP</sequence>
<dbReference type="InterPro" id="IPR016181">
    <property type="entry name" value="Acyl_CoA_acyltransferase"/>
</dbReference>
<feature type="domain" description="N-acetyltransferase" evidence="1">
    <location>
        <begin position="26"/>
        <end position="173"/>
    </location>
</feature>
<dbReference type="RefSeq" id="WP_127188784.1">
    <property type="nucleotide sequence ID" value="NZ_RZNJ01000004.1"/>
</dbReference>